<dbReference type="eggNOG" id="ENOG502S039">
    <property type="taxonomic scope" value="Eukaryota"/>
</dbReference>
<feature type="compositionally biased region" description="Low complexity" evidence="1">
    <location>
        <begin position="110"/>
        <end position="122"/>
    </location>
</feature>
<dbReference type="OMA" id="IPYTQCL"/>
<dbReference type="SUPFAM" id="SSF47616">
    <property type="entry name" value="GST C-terminal domain-like"/>
    <property type="match status" value="1"/>
</dbReference>
<protein>
    <submittedName>
        <fullName evidence="3">Putative glutathione s-transferase protein</fullName>
    </submittedName>
</protein>
<dbReference type="EMBL" id="KB705773">
    <property type="protein sequence ID" value="EMR70831.1"/>
    <property type="molecule type" value="Genomic_DNA"/>
</dbReference>
<evidence type="ECO:0000313" key="4">
    <source>
        <dbReference type="Proteomes" id="UP000012174"/>
    </source>
</evidence>
<sequence>MPRPDLQLLGIAYRRIPVLSIGRDVYLDTRLILQKLEVLYPPSAAHPPLSAKTGEHAAIERLLSRYTTDGGLFTSGSRLIPADAPVMRDPRYLRDRAEFVGAAVRDNKKSQTTTASSSSPMSPEALAGARPEALAEIRDAAELLETTLLADGREWVLKTPGPTLADIEAVWVLHWVVRMPGALPADVVGPRQFPKVFAWIERFRGAVEKTTRKSEGEAVGSSSGGGGSSGEPKSLSGEEAARVILGAPFAELAGEEDPVDEKDPVAVAQGLKQGAKVRLWPTDSGSFHKDSGVLVSFKKGEVVIETRGANGDGEALVKLHAPRHGFRVRRIVEDGESKL</sequence>
<dbReference type="STRING" id="1287681.M7TLK9"/>
<dbReference type="OrthoDB" id="202840at2759"/>
<keyword evidence="4" id="KW-1185">Reference proteome</keyword>
<accession>M7TLK9</accession>
<evidence type="ECO:0000259" key="2">
    <source>
        <dbReference type="Pfam" id="PF25907"/>
    </source>
</evidence>
<dbReference type="Gene3D" id="3.40.30.110">
    <property type="match status" value="2"/>
</dbReference>
<gene>
    <name evidence="3" type="ORF">UCREL1_2126</name>
</gene>
<dbReference type="GO" id="GO:0016740">
    <property type="term" value="F:transferase activity"/>
    <property type="evidence" value="ECO:0007669"/>
    <property type="project" value="UniProtKB-KW"/>
</dbReference>
<evidence type="ECO:0000313" key="3">
    <source>
        <dbReference type="EMBL" id="EMR70831.1"/>
    </source>
</evidence>
<keyword evidence="3" id="KW-0808">Transferase</keyword>
<feature type="region of interest" description="Disordered" evidence="1">
    <location>
        <begin position="104"/>
        <end position="131"/>
    </location>
</feature>
<feature type="region of interest" description="Disordered" evidence="1">
    <location>
        <begin position="210"/>
        <end position="237"/>
    </location>
</feature>
<dbReference type="CDD" id="cd00299">
    <property type="entry name" value="GST_C_family"/>
    <property type="match status" value="1"/>
</dbReference>
<dbReference type="KEGG" id="ela:UCREL1_2126"/>
<dbReference type="Proteomes" id="UP000012174">
    <property type="component" value="Unassembled WGS sequence"/>
</dbReference>
<reference evidence="4" key="1">
    <citation type="journal article" date="2013" name="Genome Announc.">
        <title>Draft genome sequence of the grapevine dieback fungus Eutypa lata UCR-EL1.</title>
        <authorList>
            <person name="Blanco-Ulate B."/>
            <person name="Rolshausen P.E."/>
            <person name="Cantu D."/>
        </authorList>
    </citation>
    <scope>NUCLEOTIDE SEQUENCE [LARGE SCALE GENOMIC DNA]</scope>
    <source>
        <strain evidence="4">UCR-EL1</strain>
    </source>
</reference>
<organism evidence="3 4">
    <name type="scientific">Eutypa lata (strain UCR-EL1)</name>
    <name type="common">Grapevine dieback disease fungus</name>
    <name type="synonym">Eutypa armeniacae</name>
    <dbReference type="NCBI Taxonomy" id="1287681"/>
    <lineage>
        <taxon>Eukaryota</taxon>
        <taxon>Fungi</taxon>
        <taxon>Dikarya</taxon>
        <taxon>Ascomycota</taxon>
        <taxon>Pezizomycotina</taxon>
        <taxon>Sordariomycetes</taxon>
        <taxon>Xylariomycetidae</taxon>
        <taxon>Xylariales</taxon>
        <taxon>Diatrypaceae</taxon>
        <taxon>Eutypa</taxon>
    </lineage>
</organism>
<dbReference type="AlphaFoldDB" id="M7TLK9"/>
<proteinExistence type="predicted"/>
<dbReference type="InterPro" id="IPR058268">
    <property type="entry name" value="DUF7962"/>
</dbReference>
<dbReference type="InterPro" id="IPR036282">
    <property type="entry name" value="Glutathione-S-Trfase_C_sf"/>
</dbReference>
<evidence type="ECO:0000256" key="1">
    <source>
        <dbReference type="SAM" id="MobiDB-lite"/>
    </source>
</evidence>
<name>M7TLK9_EUTLA</name>
<feature type="domain" description="DUF7962" evidence="2">
    <location>
        <begin position="77"/>
        <end position="210"/>
    </location>
</feature>
<dbReference type="HOGENOM" id="CLU_039745_0_0_1"/>
<dbReference type="Gene3D" id="1.20.1050.10">
    <property type="match status" value="1"/>
</dbReference>
<dbReference type="Pfam" id="PF25907">
    <property type="entry name" value="DUF7962"/>
    <property type="match status" value="1"/>
</dbReference>